<evidence type="ECO:0000259" key="4">
    <source>
        <dbReference type="PROSITE" id="PS50977"/>
    </source>
</evidence>
<sequence length="113" mass="12443">MQDVVDESGMSFGAVYRYFRTKNDIVMTISLEAIGTVETVIREGVQAGRPVADLMAVRLRALLTLEHQAGPGPGDARRKAFRRGVVPCRARRHTADGTARPISRLAPRPSRSR</sequence>
<keyword evidence="1 2" id="KW-0238">DNA-binding</keyword>
<dbReference type="KEGG" id="stp:Strop_1160"/>
<dbReference type="InterPro" id="IPR001647">
    <property type="entry name" value="HTH_TetR"/>
</dbReference>
<dbReference type="Pfam" id="PF00440">
    <property type="entry name" value="TetR_N"/>
    <property type="match status" value="1"/>
</dbReference>
<evidence type="ECO:0000256" key="1">
    <source>
        <dbReference type="ARBA" id="ARBA00023125"/>
    </source>
</evidence>
<proteinExistence type="predicted"/>
<dbReference type="PATRIC" id="fig|369723.5.peg.1182"/>
<keyword evidence="6" id="KW-1185">Reference proteome</keyword>
<dbReference type="InterPro" id="IPR009057">
    <property type="entry name" value="Homeodomain-like_sf"/>
</dbReference>
<dbReference type="AlphaFoldDB" id="A4X430"/>
<dbReference type="Proteomes" id="UP000000235">
    <property type="component" value="Chromosome"/>
</dbReference>
<dbReference type="GO" id="GO:0003677">
    <property type="term" value="F:DNA binding"/>
    <property type="evidence" value="ECO:0007669"/>
    <property type="project" value="UniProtKB-UniRule"/>
</dbReference>
<dbReference type="SUPFAM" id="SSF46689">
    <property type="entry name" value="Homeodomain-like"/>
    <property type="match status" value="1"/>
</dbReference>
<dbReference type="PROSITE" id="PS50977">
    <property type="entry name" value="HTH_TETR_2"/>
    <property type="match status" value="1"/>
</dbReference>
<evidence type="ECO:0000256" key="3">
    <source>
        <dbReference type="SAM" id="MobiDB-lite"/>
    </source>
</evidence>
<dbReference type="EMBL" id="CP000667">
    <property type="protein sequence ID" value="ABP53630.1"/>
    <property type="molecule type" value="Genomic_DNA"/>
</dbReference>
<evidence type="ECO:0000313" key="6">
    <source>
        <dbReference type="Proteomes" id="UP000000235"/>
    </source>
</evidence>
<gene>
    <name evidence="5" type="ordered locus">Strop_1160</name>
</gene>
<reference evidence="6" key="1">
    <citation type="journal article" date="2007" name="Proc. Natl. Acad. Sci. U.S.A.">
        <title>Genome sequencing reveals complex secondary metabolome in the marine actinomycete Salinispora tropica.</title>
        <authorList>
            <person name="Udwary D.W."/>
            <person name="Zeigler L."/>
            <person name="Asolkar R.N."/>
            <person name="Singan V."/>
            <person name="Lapidus A."/>
            <person name="Fenical W."/>
            <person name="Jensen P.R."/>
            <person name="Moore B.S."/>
        </authorList>
    </citation>
    <scope>NUCLEOTIDE SEQUENCE [LARGE SCALE GENOMIC DNA]</scope>
    <source>
        <strain evidence="6">ATCC BAA-916 / DSM 44818 / CNB-440</strain>
    </source>
</reference>
<name>A4X430_SALTO</name>
<dbReference type="eggNOG" id="COG1309">
    <property type="taxonomic scope" value="Bacteria"/>
</dbReference>
<comment type="caution">
    <text evidence="2">Lacks conserved residue(s) required for the propagation of feature annotation.</text>
</comment>
<feature type="domain" description="HTH tetR-type" evidence="4">
    <location>
        <begin position="1"/>
        <end position="37"/>
    </location>
</feature>
<dbReference type="Gene3D" id="1.10.357.10">
    <property type="entry name" value="Tetracycline Repressor, domain 2"/>
    <property type="match status" value="1"/>
</dbReference>
<organism evidence="5 6">
    <name type="scientific">Salinispora tropica (strain ATCC BAA-916 / DSM 44818 / JCM 13857 / NBRC 105044 / CNB-440)</name>
    <dbReference type="NCBI Taxonomy" id="369723"/>
    <lineage>
        <taxon>Bacteria</taxon>
        <taxon>Bacillati</taxon>
        <taxon>Actinomycetota</taxon>
        <taxon>Actinomycetes</taxon>
        <taxon>Micromonosporales</taxon>
        <taxon>Micromonosporaceae</taxon>
        <taxon>Salinispora</taxon>
    </lineage>
</organism>
<evidence type="ECO:0000256" key="2">
    <source>
        <dbReference type="PROSITE-ProRule" id="PRU00335"/>
    </source>
</evidence>
<dbReference type="HOGENOM" id="CLU_2131775_0_0_11"/>
<dbReference type="STRING" id="369723.Strop_1160"/>
<accession>A4X430</accession>
<evidence type="ECO:0000313" key="5">
    <source>
        <dbReference type="EMBL" id="ABP53630.1"/>
    </source>
</evidence>
<protein>
    <recommendedName>
        <fullName evidence="4">HTH tetR-type domain-containing protein</fullName>
    </recommendedName>
</protein>
<feature type="region of interest" description="Disordered" evidence="3">
    <location>
        <begin position="83"/>
        <end position="113"/>
    </location>
</feature>